<comment type="similarity">
    <text evidence="3">Belongs to the claudin family.</text>
</comment>
<keyword evidence="7" id="KW-0965">Cell junction</keyword>
<dbReference type="InterPro" id="IPR006187">
    <property type="entry name" value="Claudin"/>
</dbReference>
<reference evidence="11" key="2">
    <citation type="submission" date="2025-08" db="UniProtKB">
        <authorList>
            <consortium name="Ensembl"/>
        </authorList>
    </citation>
    <scope>IDENTIFICATION</scope>
</reference>
<keyword evidence="9 10" id="KW-0472">Membrane</keyword>
<dbReference type="KEGG" id="lcm:102356470"/>
<evidence type="ECO:0000256" key="2">
    <source>
        <dbReference type="ARBA" id="ARBA00004651"/>
    </source>
</evidence>
<dbReference type="EMBL" id="AFYH01262773">
    <property type="status" value="NOT_ANNOTATED_CDS"/>
    <property type="molecule type" value="Genomic_DNA"/>
</dbReference>
<dbReference type="eggNOG" id="ENOG502S127">
    <property type="taxonomic scope" value="Eukaryota"/>
</dbReference>
<evidence type="ECO:0000256" key="9">
    <source>
        <dbReference type="ARBA" id="ARBA00023136"/>
    </source>
</evidence>
<dbReference type="GeneTree" id="ENSGT00390000005717"/>
<evidence type="ECO:0000256" key="10">
    <source>
        <dbReference type="SAM" id="Phobius"/>
    </source>
</evidence>
<name>M3XHP4_LATCH</name>
<dbReference type="RefSeq" id="XP_014339578.1">
    <property type="nucleotide sequence ID" value="XM_014484092.2"/>
</dbReference>
<dbReference type="Gene3D" id="1.20.140.150">
    <property type="match status" value="1"/>
</dbReference>
<keyword evidence="8 10" id="KW-1133">Transmembrane helix</keyword>
<dbReference type="GeneID" id="102356470"/>
<evidence type="ECO:0000256" key="5">
    <source>
        <dbReference type="ARBA" id="ARBA00022475"/>
    </source>
</evidence>
<evidence type="ECO:0000256" key="1">
    <source>
        <dbReference type="ARBA" id="ARBA00004435"/>
    </source>
</evidence>
<keyword evidence="12" id="KW-1185">Reference proteome</keyword>
<dbReference type="GO" id="GO:0005886">
    <property type="term" value="C:plasma membrane"/>
    <property type="evidence" value="ECO:0007669"/>
    <property type="project" value="UniProtKB-SubCell"/>
</dbReference>
<evidence type="ECO:0000256" key="3">
    <source>
        <dbReference type="ARBA" id="ARBA00008295"/>
    </source>
</evidence>
<dbReference type="GO" id="GO:0005198">
    <property type="term" value="F:structural molecule activity"/>
    <property type="evidence" value="ECO:0007669"/>
    <property type="project" value="InterPro"/>
</dbReference>
<feature type="transmembrane region" description="Helical" evidence="10">
    <location>
        <begin position="12"/>
        <end position="32"/>
    </location>
</feature>
<proteinExistence type="inferred from homology"/>
<dbReference type="InterPro" id="IPR004031">
    <property type="entry name" value="PMP22/EMP/MP20/Claudin"/>
</dbReference>
<evidence type="ECO:0000313" key="11">
    <source>
        <dbReference type="Ensembl" id="ENSLACP00000022250.1"/>
    </source>
</evidence>
<keyword evidence="4" id="KW-0796">Tight junction</keyword>
<gene>
    <name evidence="11" type="primary">CLDN34A</name>
</gene>
<evidence type="ECO:0000256" key="6">
    <source>
        <dbReference type="ARBA" id="ARBA00022692"/>
    </source>
</evidence>
<feature type="transmembrane region" description="Helical" evidence="10">
    <location>
        <begin position="44"/>
        <end position="65"/>
    </location>
</feature>
<dbReference type="Pfam" id="PF13903">
    <property type="entry name" value="Claudin_2"/>
    <property type="match status" value="1"/>
</dbReference>
<dbReference type="PANTHER" id="PTHR12002">
    <property type="entry name" value="CLAUDIN"/>
    <property type="match status" value="1"/>
</dbReference>
<evidence type="ECO:0000256" key="4">
    <source>
        <dbReference type="ARBA" id="ARBA00022427"/>
    </source>
</evidence>
<dbReference type="CTD" id="635396"/>
<keyword evidence="5" id="KW-1003">Cell membrane</keyword>
<reference evidence="12" key="1">
    <citation type="submission" date="2011-08" db="EMBL/GenBank/DDBJ databases">
        <title>The draft genome of Latimeria chalumnae.</title>
        <authorList>
            <person name="Di Palma F."/>
            <person name="Alfoldi J."/>
            <person name="Johnson J."/>
            <person name="Berlin A."/>
            <person name="Gnerre S."/>
            <person name="Jaffe D."/>
            <person name="MacCallum I."/>
            <person name="Young S."/>
            <person name="Walker B.J."/>
            <person name="Lander E."/>
            <person name="Lindblad-Toh K."/>
        </authorList>
    </citation>
    <scope>NUCLEOTIDE SEQUENCE [LARGE SCALE GENOMIC DNA]</scope>
    <source>
        <strain evidence="12">Wild caught</strain>
    </source>
</reference>
<dbReference type="PRINTS" id="PR01077">
    <property type="entry name" value="CLAUDIN"/>
</dbReference>
<accession>M3XHP4</accession>
<reference evidence="11" key="3">
    <citation type="submission" date="2025-09" db="UniProtKB">
        <authorList>
            <consortium name="Ensembl"/>
        </authorList>
    </citation>
    <scope>IDENTIFICATION</scope>
</reference>
<dbReference type="STRING" id="7897.ENSLACP00000022250"/>
<comment type="subcellular location">
    <subcellularLocation>
        <location evidence="1">Cell junction</location>
        <location evidence="1">Tight junction</location>
    </subcellularLocation>
    <subcellularLocation>
        <location evidence="2">Cell membrane</location>
        <topology evidence="2">Multi-pass membrane protein</topology>
    </subcellularLocation>
</comment>
<organism evidence="11 12">
    <name type="scientific">Latimeria chalumnae</name>
    <name type="common">Coelacanth</name>
    <dbReference type="NCBI Taxonomy" id="7897"/>
    <lineage>
        <taxon>Eukaryota</taxon>
        <taxon>Metazoa</taxon>
        <taxon>Chordata</taxon>
        <taxon>Craniata</taxon>
        <taxon>Vertebrata</taxon>
        <taxon>Euteleostomi</taxon>
        <taxon>Coelacanthiformes</taxon>
        <taxon>Coelacanthidae</taxon>
        <taxon>Latimeria</taxon>
    </lineage>
</organism>
<dbReference type="Proteomes" id="UP000008672">
    <property type="component" value="Unassembled WGS sequence"/>
</dbReference>
<feature type="transmembrane region" description="Helical" evidence="10">
    <location>
        <begin position="125"/>
        <end position="149"/>
    </location>
</feature>
<dbReference type="OMA" id="MMLAAIF"/>
<evidence type="ECO:0000313" key="12">
    <source>
        <dbReference type="Proteomes" id="UP000008672"/>
    </source>
</evidence>
<evidence type="ECO:0008006" key="13">
    <source>
        <dbReference type="Google" id="ProtNLM"/>
    </source>
</evidence>
<dbReference type="GO" id="GO:0005923">
    <property type="term" value="C:bicellular tight junction"/>
    <property type="evidence" value="ECO:0007669"/>
    <property type="project" value="UniProtKB-SubCell"/>
</dbReference>
<dbReference type="Ensembl" id="ENSLACT00000025762.1">
    <property type="protein sequence ID" value="ENSLACP00000022250.1"/>
    <property type="gene ID" value="ENSLACG00000022660.1"/>
</dbReference>
<protein>
    <recommendedName>
        <fullName evidence="13">Claudin 34</fullName>
    </recommendedName>
</protein>
<feature type="transmembrane region" description="Helical" evidence="10">
    <location>
        <begin position="179"/>
        <end position="201"/>
    </location>
</feature>
<feature type="transmembrane region" description="Helical" evidence="10">
    <location>
        <begin position="85"/>
        <end position="113"/>
    </location>
</feature>
<sequence length="257" mass="28681">MAYLASSANLQLTAFFIGSVGWIFSSVITGLLQWRVWYFYNSTVITSEIAWVGIWRACFFSSVLVSPELKKMYCQRITFSDSFVPTEICVAQCLMLGAITFGGIGKIAAILGLREAYFNENRYKIHTFFSVGAVLNMSAALCIIISVAWNWNSVIKNHSIDFPSYFNLPSSPDKQEAGAALPIGVLSVFLLVISGSFLLMYHLPQSSELKVYPDHSRPTSGETLSSRTILPIRSNSAEQVSTLYAVENENFNWDEHH</sequence>
<dbReference type="OrthoDB" id="9895009at2759"/>
<dbReference type="AlphaFoldDB" id="M3XHP4"/>
<dbReference type="FunCoup" id="M3XHP4">
    <property type="interactions" value="253"/>
</dbReference>
<evidence type="ECO:0000256" key="8">
    <source>
        <dbReference type="ARBA" id="ARBA00022989"/>
    </source>
</evidence>
<evidence type="ECO:0000256" key="7">
    <source>
        <dbReference type="ARBA" id="ARBA00022949"/>
    </source>
</evidence>
<keyword evidence="6 10" id="KW-0812">Transmembrane</keyword>
<dbReference type="InParanoid" id="M3XHP4"/>
<dbReference type="HOGENOM" id="CLU_084794_0_0_1"/>